<sequence length="135" mass="15908">MSIFVFFFSVTLWNVLADYYGGILPLFSSILLLVILLASFRFKFIIHPDHLVYQILLFNKSVIKREIYPEQINQVKFMRVGWAKKAAIIKVNKGINIRLAVLEPQKAYDHLIEYAEIHDITIFKSKDYLILERMK</sequence>
<accession>A0ABV8GU65</accession>
<name>A0ABV8GU65_9BACI</name>
<protein>
    <recommendedName>
        <fullName evidence="3">PH domain-containing protein</fullName>
    </recommendedName>
</protein>
<dbReference type="EMBL" id="JBHSAO010000001">
    <property type="protein sequence ID" value="MFC4022356.1"/>
    <property type="molecule type" value="Genomic_DNA"/>
</dbReference>
<proteinExistence type="predicted"/>
<gene>
    <name evidence="1" type="ORF">ACFOUV_00830</name>
</gene>
<evidence type="ECO:0000313" key="2">
    <source>
        <dbReference type="Proteomes" id="UP001595772"/>
    </source>
</evidence>
<dbReference type="Proteomes" id="UP001595772">
    <property type="component" value="Unassembled WGS sequence"/>
</dbReference>
<keyword evidence="2" id="KW-1185">Reference proteome</keyword>
<comment type="caution">
    <text evidence="1">The sequence shown here is derived from an EMBL/GenBank/DDBJ whole genome shotgun (WGS) entry which is preliminary data.</text>
</comment>
<dbReference type="RefSeq" id="WP_379494872.1">
    <property type="nucleotide sequence ID" value="NZ_JBHSAO010000001.1"/>
</dbReference>
<organism evidence="1 2">
    <name type="scientific">Oceanobacillus longus</name>
    <dbReference type="NCBI Taxonomy" id="930120"/>
    <lineage>
        <taxon>Bacteria</taxon>
        <taxon>Bacillati</taxon>
        <taxon>Bacillota</taxon>
        <taxon>Bacilli</taxon>
        <taxon>Bacillales</taxon>
        <taxon>Bacillaceae</taxon>
        <taxon>Oceanobacillus</taxon>
    </lineage>
</organism>
<evidence type="ECO:0000313" key="1">
    <source>
        <dbReference type="EMBL" id="MFC4022356.1"/>
    </source>
</evidence>
<reference evidence="2" key="1">
    <citation type="journal article" date="2019" name="Int. J. Syst. Evol. Microbiol.">
        <title>The Global Catalogue of Microorganisms (GCM) 10K type strain sequencing project: providing services to taxonomists for standard genome sequencing and annotation.</title>
        <authorList>
            <consortium name="The Broad Institute Genomics Platform"/>
            <consortium name="The Broad Institute Genome Sequencing Center for Infectious Disease"/>
            <person name="Wu L."/>
            <person name="Ma J."/>
        </authorList>
    </citation>
    <scope>NUCLEOTIDE SEQUENCE [LARGE SCALE GENOMIC DNA]</scope>
    <source>
        <strain evidence="2">IBRC-M 10703</strain>
    </source>
</reference>
<evidence type="ECO:0008006" key="3">
    <source>
        <dbReference type="Google" id="ProtNLM"/>
    </source>
</evidence>